<dbReference type="Gene3D" id="3.30.70.270">
    <property type="match status" value="1"/>
</dbReference>
<evidence type="ECO:0000259" key="4">
    <source>
        <dbReference type="PROSITE" id="PS50878"/>
    </source>
</evidence>
<gene>
    <name evidence="5" type="primary">RXLR78</name>
    <name evidence="5" type="ORF">SPIL2461_LOCUS788</name>
</gene>
<sequence>MKVAPFTGEGPSHCRNQGEAGNFGLFEYFPGIQVIWGLSNGEATAAPSKADGVVVLLSPRIDSGQIRWREHRVGRLLEVRFVHAGCPFVALNAYQHVWSSAKTPQQNRKDRSSFLASLNKAVRQVPSRTSLVVAGATLSPSPRLVGPRTCGAAPRPDSESLQELVETHKLVALNTWHAAIPHTHTQQGSHSQIDFVFTKEPQAGGQAKRSAPLHDWHLGSWKVGGHSPVFAAVKPLGHWQLPLRKDVSTCDVKQLQAEVREGSDRAKQMRDWVRARMPVQHPDQCNQILTAAAELFFPRRVRSSQRPLDSRRMWQLAREVKSSPNPDPARLAELEASQEQHRQQVRQRQKERAAKFLEGVDEAIAEGSSHVAYSTLKQLRPWQPQQRAQLKNRDGRLMGVAEELEVLGEFASSIFGAHAPLPDRTGSLPHLDPQLLAKHIRSIKPHKAVPKGSAPAAAWKLCANEVSPSISAFLATVGEERLPSGLLDADLCLIPKPGKPADKPSNLRPLGILRPDAKGVAGAARELLSPGLQSYMREVPQFAYLPGRGLSDAHARLIRHLREVRQLCGTASPGRQELREGALRPDLVGGLTFALDLSQACDTVSRQEIIATLPALTDDPALVSLVHALHHRSAYKLAAQGEVTEVETTTGIKQGCKLAPSLFSLLTGKLIKELIEVFGEDRVCAFLTGYADDLTVHRTIRSVVDVEACHALIRAVVESLKDHKLVCNQSKCFILAKFAGRQAASVTKQYTAWTRNEAGERIKLWRIGKTKHFPALRWVPTIKFLGIKASYGPFEMQTLTFRISEAKQKLHQVGLSLESAKSLKAWYAFKIRSLLNKPAHLYDLYSIEDPEQLANLRQFKHLPETEAAEGTPVISCQDCDRSFVSEQGLRLHRSVHYYCSLVIGKSAQQEKAAASNQEPPAPSRRQENTSCRPAVRQGFASYPA</sequence>
<evidence type="ECO:0000259" key="3">
    <source>
        <dbReference type="PROSITE" id="PS50157"/>
    </source>
</evidence>
<evidence type="ECO:0000256" key="1">
    <source>
        <dbReference type="PROSITE-ProRule" id="PRU00042"/>
    </source>
</evidence>
<accession>A0A812IT85</accession>
<keyword evidence="1" id="KW-0863">Zinc-finger</keyword>
<keyword evidence="1" id="KW-0479">Metal-binding</keyword>
<keyword evidence="6" id="KW-1185">Reference proteome</keyword>
<name>A0A812IT85_SYMPI</name>
<dbReference type="PANTHER" id="PTHR19446">
    <property type="entry name" value="REVERSE TRANSCRIPTASES"/>
    <property type="match status" value="1"/>
</dbReference>
<protein>
    <submittedName>
        <fullName evidence="5">RXLR78 protein</fullName>
    </submittedName>
</protein>
<dbReference type="InterPro" id="IPR043128">
    <property type="entry name" value="Rev_trsase/Diguanyl_cyclase"/>
</dbReference>
<evidence type="ECO:0000256" key="2">
    <source>
        <dbReference type="SAM" id="MobiDB-lite"/>
    </source>
</evidence>
<evidence type="ECO:0000313" key="5">
    <source>
        <dbReference type="EMBL" id="CAE7172856.1"/>
    </source>
</evidence>
<evidence type="ECO:0000313" key="6">
    <source>
        <dbReference type="Proteomes" id="UP000649617"/>
    </source>
</evidence>
<reference evidence="5" key="1">
    <citation type="submission" date="2021-02" db="EMBL/GenBank/DDBJ databases">
        <authorList>
            <person name="Dougan E. K."/>
            <person name="Rhodes N."/>
            <person name="Thang M."/>
            <person name="Chan C."/>
        </authorList>
    </citation>
    <scope>NUCLEOTIDE SEQUENCE</scope>
</reference>
<dbReference type="InterPro" id="IPR000477">
    <property type="entry name" value="RT_dom"/>
</dbReference>
<dbReference type="OrthoDB" id="425681at2759"/>
<dbReference type="Pfam" id="PF00078">
    <property type="entry name" value="RVT_1"/>
    <property type="match status" value="1"/>
</dbReference>
<dbReference type="PROSITE" id="PS50157">
    <property type="entry name" value="ZINC_FINGER_C2H2_2"/>
    <property type="match status" value="1"/>
</dbReference>
<dbReference type="AlphaFoldDB" id="A0A812IT85"/>
<dbReference type="GO" id="GO:0008270">
    <property type="term" value="F:zinc ion binding"/>
    <property type="evidence" value="ECO:0007669"/>
    <property type="project" value="UniProtKB-KW"/>
</dbReference>
<keyword evidence="1" id="KW-0862">Zinc</keyword>
<dbReference type="PROSITE" id="PS00028">
    <property type="entry name" value="ZINC_FINGER_C2H2_1"/>
    <property type="match status" value="1"/>
</dbReference>
<dbReference type="SUPFAM" id="SSF56672">
    <property type="entry name" value="DNA/RNA polymerases"/>
    <property type="match status" value="1"/>
</dbReference>
<organism evidence="5 6">
    <name type="scientific">Symbiodinium pilosum</name>
    <name type="common">Dinoflagellate</name>
    <dbReference type="NCBI Taxonomy" id="2952"/>
    <lineage>
        <taxon>Eukaryota</taxon>
        <taxon>Sar</taxon>
        <taxon>Alveolata</taxon>
        <taxon>Dinophyceae</taxon>
        <taxon>Suessiales</taxon>
        <taxon>Symbiodiniaceae</taxon>
        <taxon>Symbiodinium</taxon>
    </lineage>
</organism>
<dbReference type="InterPro" id="IPR043502">
    <property type="entry name" value="DNA/RNA_pol_sf"/>
</dbReference>
<dbReference type="InterPro" id="IPR013087">
    <property type="entry name" value="Znf_C2H2_type"/>
</dbReference>
<dbReference type="PROSITE" id="PS50878">
    <property type="entry name" value="RT_POL"/>
    <property type="match status" value="1"/>
</dbReference>
<feature type="region of interest" description="Disordered" evidence="2">
    <location>
        <begin position="910"/>
        <end position="944"/>
    </location>
</feature>
<comment type="caution">
    <text evidence="5">The sequence shown here is derived from an EMBL/GenBank/DDBJ whole genome shotgun (WGS) entry which is preliminary data.</text>
</comment>
<feature type="domain" description="C2H2-type" evidence="3">
    <location>
        <begin position="874"/>
        <end position="896"/>
    </location>
</feature>
<proteinExistence type="predicted"/>
<dbReference type="EMBL" id="CAJNIZ010000698">
    <property type="protein sequence ID" value="CAE7172856.1"/>
    <property type="molecule type" value="Genomic_DNA"/>
</dbReference>
<dbReference type="Proteomes" id="UP000649617">
    <property type="component" value="Unassembled WGS sequence"/>
</dbReference>
<feature type="domain" description="Reverse transcriptase" evidence="4">
    <location>
        <begin position="475"/>
        <end position="789"/>
    </location>
</feature>